<accession>A0A7W5ZPG9</accession>
<dbReference type="RefSeq" id="WP_183978736.1">
    <property type="nucleotide sequence ID" value="NZ_JACIBY010000014.1"/>
</dbReference>
<gene>
    <name evidence="1" type="ORF">FHS57_005239</name>
</gene>
<comment type="caution">
    <text evidence="1">The sequence shown here is derived from an EMBL/GenBank/DDBJ whole genome shotgun (WGS) entry which is preliminary data.</text>
</comment>
<dbReference type="AlphaFoldDB" id="A0A7W5ZPG9"/>
<dbReference type="Gene3D" id="1.10.30.50">
    <property type="match status" value="1"/>
</dbReference>
<keyword evidence="2" id="KW-1185">Reference proteome</keyword>
<evidence type="ECO:0000313" key="2">
    <source>
        <dbReference type="Proteomes" id="UP000541352"/>
    </source>
</evidence>
<evidence type="ECO:0000313" key="1">
    <source>
        <dbReference type="EMBL" id="MBB3841218.1"/>
    </source>
</evidence>
<name>A0A7W5ZPG9_9BACT</name>
<dbReference type="EMBL" id="JACIBY010000014">
    <property type="protein sequence ID" value="MBB3841218.1"/>
    <property type="molecule type" value="Genomic_DNA"/>
</dbReference>
<organism evidence="1 2">
    <name type="scientific">Runella defluvii</name>
    <dbReference type="NCBI Taxonomy" id="370973"/>
    <lineage>
        <taxon>Bacteria</taxon>
        <taxon>Pseudomonadati</taxon>
        <taxon>Bacteroidota</taxon>
        <taxon>Cytophagia</taxon>
        <taxon>Cytophagales</taxon>
        <taxon>Spirosomataceae</taxon>
        <taxon>Runella</taxon>
    </lineage>
</organism>
<proteinExistence type="predicted"/>
<sequence>MIPLFRLRTSKAIKAKYRGEEKREKEIELIKAQLERLKGSKEKIEFDTTFWKLSKAQLKKESFGKCAYCEANTEVVAHGDVEHYRPKSIYWWLAYTYDNYLYACQICNQIYKSDNFPINGVRFPEPQISVNSTEDEITLLVKNISPDPIDVDVNYTLQTYLQKHHDEQAYLLNPYFDNPVNFIAYEADDVLAEVKVVPKSPHLEPYIRAMEDYYGINRTELKSVRYGIFRLFRAFKKALPHITDVLTQKDIIGQIDFMKSDKSPFAGMVRYFDEIL</sequence>
<protein>
    <submittedName>
        <fullName evidence="1">Uncharacterized protein (TIGR02646 family)</fullName>
    </submittedName>
</protein>
<dbReference type="Proteomes" id="UP000541352">
    <property type="component" value="Unassembled WGS sequence"/>
</dbReference>
<reference evidence="1 2" key="1">
    <citation type="submission" date="2020-08" db="EMBL/GenBank/DDBJ databases">
        <title>Genomic Encyclopedia of Type Strains, Phase IV (KMG-IV): sequencing the most valuable type-strain genomes for metagenomic binning, comparative biology and taxonomic classification.</title>
        <authorList>
            <person name="Goeker M."/>
        </authorList>
    </citation>
    <scope>NUCLEOTIDE SEQUENCE [LARGE SCALE GENOMIC DNA]</scope>
    <source>
        <strain evidence="1 2">DSM 17976</strain>
    </source>
</reference>